<gene>
    <name evidence="2" type="ordered locus">Clocel_4152</name>
</gene>
<accession>D9SMF7</accession>
<dbReference type="OrthoDB" id="9814375at2"/>
<protein>
    <submittedName>
        <fullName evidence="2">Putative sulfonate/nitrate transport system substrate-binding protein</fullName>
    </submittedName>
</protein>
<evidence type="ECO:0000256" key="1">
    <source>
        <dbReference type="SAM" id="SignalP"/>
    </source>
</evidence>
<proteinExistence type="predicted"/>
<dbReference type="KEGG" id="ccb:Clocel_4152"/>
<keyword evidence="3" id="KW-1185">Reference proteome</keyword>
<dbReference type="SUPFAM" id="SSF53850">
    <property type="entry name" value="Periplasmic binding protein-like II"/>
    <property type="match status" value="1"/>
</dbReference>
<organism evidence="2 3">
    <name type="scientific">Clostridium cellulovorans (strain ATCC 35296 / DSM 3052 / OCM 3 / 743B)</name>
    <dbReference type="NCBI Taxonomy" id="573061"/>
    <lineage>
        <taxon>Bacteria</taxon>
        <taxon>Bacillati</taxon>
        <taxon>Bacillota</taxon>
        <taxon>Clostridia</taxon>
        <taxon>Eubacteriales</taxon>
        <taxon>Clostridiaceae</taxon>
        <taxon>Clostridium</taxon>
    </lineage>
</organism>
<dbReference type="RefSeq" id="WP_010074166.1">
    <property type="nucleotide sequence ID" value="NC_014393.1"/>
</dbReference>
<sequence length="333" mass="36632">MKIIKKSLMSLLLTTASLVLLAACSRPEVKDVSKDKVTINVVAPDGLPAMAMAKLIKENTQVDGYESMDIKYSVEKSSDALVTAVLKKEPDIAIVPSNVAATAYNKTKGEYKIAGTTGTGSFYLVSTEELKKLEDIKGKTVVAMGKGLTPDLITQGLLKNMGVNGQTEVNFSYVNSPNEIIPIIATGKETTAIIPEPALTGLIATKPQVKVIASLNEQWMKIFNTTFGYPQATIIVKSELLKEHKDFIEGFLSETEEGIKWDYNNKEEFGQYCEDIGLSAKKEVLIKSLERSNLKYTGIKDSVEEYKNYFKILSELDAKTIGGQMPDEEIYMD</sequence>
<reference evidence="2 3" key="1">
    <citation type="submission" date="2010-08" db="EMBL/GenBank/DDBJ databases">
        <title>Complete sequence of Clostridium cellulovorans 743B.</title>
        <authorList>
            <consortium name="US DOE Joint Genome Institute"/>
            <person name="Lucas S."/>
            <person name="Copeland A."/>
            <person name="Lapidus A."/>
            <person name="Cheng J.-F."/>
            <person name="Bruce D."/>
            <person name="Goodwin L."/>
            <person name="Pitluck S."/>
            <person name="Chertkov O."/>
            <person name="Detter J.C."/>
            <person name="Han C."/>
            <person name="Tapia R."/>
            <person name="Land M."/>
            <person name="Hauser L."/>
            <person name="Chang Y.-J."/>
            <person name="Jeffries C."/>
            <person name="Kyrpides N."/>
            <person name="Ivanova N."/>
            <person name="Mikhailova N."/>
            <person name="Hemme C.L."/>
            <person name="Woyke T."/>
        </authorList>
    </citation>
    <scope>NUCLEOTIDE SEQUENCE [LARGE SCALE GENOMIC DNA]</scope>
    <source>
        <strain evidence="3">ATCC 35296 / DSM 3052 / OCM 3 / 743B</strain>
    </source>
</reference>
<dbReference type="AlphaFoldDB" id="D9SMF7"/>
<dbReference type="HOGENOM" id="CLU_062584_0_0_9"/>
<dbReference type="eggNOG" id="COG0715">
    <property type="taxonomic scope" value="Bacteria"/>
</dbReference>
<dbReference type="PANTHER" id="PTHR30024:SF46">
    <property type="entry name" value="ABC TRANSPORTER, SUBSTRATE-BINDING LIPOPROTEIN"/>
    <property type="match status" value="1"/>
</dbReference>
<dbReference type="Gene3D" id="3.40.190.10">
    <property type="entry name" value="Periplasmic binding protein-like II"/>
    <property type="match status" value="2"/>
</dbReference>
<dbReference type="InterPro" id="IPR027024">
    <property type="entry name" value="UCP027386_ABC_sbc_TM0202"/>
</dbReference>
<evidence type="ECO:0000313" key="3">
    <source>
        <dbReference type="Proteomes" id="UP000002730"/>
    </source>
</evidence>
<dbReference type="PROSITE" id="PS51257">
    <property type="entry name" value="PROKAR_LIPOPROTEIN"/>
    <property type="match status" value="1"/>
</dbReference>
<keyword evidence="1" id="KW-0732">Signal</keyword>
<feature type="chain" id="PRO_5038747340" evidence="1">
    <location>
        <begin position="23"/>
        <end position="333"/>
    </location>
</feature>
<dbReference type="PANTHER" id="PTHR30024">
    <property type="entry name" value="ALIPHATIC SULFONATES-BINDING PROTEIN-RELATED"/>
    <property type="match status" value="1"/>
</dbReference>
<dbReference type="Pfam" id="PF12974">
    <property type="entry name" value="Phosphonate-bd"/>
    <property type="match status" value="1"/>
</dbReference>
<evidence type="ECO:0000313" key="2">
    <source>
        <dbReference type="EMBL" id="ADL53813.1"/>
    </source>
</evidence>
<dbReference type="EMBL" id="CP002160">
    <property type="protein sequence ID" value="ADL53813.1"/>
    <property type="molecule type" value="Genomic_DNA"/>
</dbReference>
<feature type="signal peptide" evidence="1">
    <location>
        <begin position="1"/>
        <end position="22"/>
    </location>
</feature>
<name>D9SMF7_CLOC7</name>
<dbReference type="Proteomes" id="UP000002730">
    <property type="component" value="Chromosome"/>
</dbReference>
<dbReference type="PIRSF" id="PIRSF027386">
    <property type="entry name" value="UCP027386_ABC_sbc_TM0202"/>
    <property type="match status" value="1"/>
</dbReference>
<dbReference type="STRING" id="573061.Clocel_4152"/>